<evidence type="ECO:0000313" key="4">
    <source>
        <dbReference type="Proteomes" id="UP000780801"/>
    </source>
</evidence>
<gene>
    <name evidence="3" type="ORF">BGW38_001917</name>
</gene>
<feature type="signal peptide" evidence="2">
    <location>
        <begin position="1"/>
        <end position="17"/>
    </location>
</feature>
<dbReference type="OrthoDB" id="73901at2759"/>
<dbReference type="EMBL" id="JAABOA010001633">
    <property type="protein sequence ID" value="KAF9581169.1"/>
    <property type="molecule type" value="Genomic_DNA"/>
</dbReference>
<evidence type="ECO:0000313" key="3">
    <source>
        <dbReference type="EMBL" id="KAF9581169.1"/>
    </source>
</evidence>
<comment type="caution">
    <text evidence="3">The sequence shown here is derived from an EMBL/GenBank/DDBJ whole genome shotgun (WGS) entry which is preliminary data.</text>
</comment>
<accession>A0A9P6KD84</accession>
<keyword evidence="2" id="KW-0732">Signal</keyword>
<keyword evidence="4" id="KW-1185">Reference proteome</keyword>
<evidence type="ECO:0000256" key="1">
    <source>
        <dbReference type="SAM" id="MobiDB-lite"/>
    </source>
</evidence>
<feature type="region of interest" description="Disordered" evidence="1">
    <location>
        <begin position="44"/>
        <end position="92"/>
    </location>
</feature>
<feature type="chain" id="PRO_5040295454" description="Copper transporter" evidence="2">
    <location>
        <begin position="18"/>
        <end position="282"/>
    </location>
</feature>
<name>A0A9P6KD84_9FUNG</name>
<organism evidence="3 4">
    <name type="scientific">Lunasporangiospora selenospora</name>
    <dbReference type="NCBI Taxonomy" id="979761"/>
    <lineage>
        <taxon>Eukaryota</taxon>
        <taxon>Fungi</taxon>
        <taxon>Fungi incertae sedis</taxon>
        <taxon>Mucoromycota</taxon>
        <taxon>Mortierellomycotina</taxon>
        <taxon>Mortierellomycetes</taxon>
        <taxon>Mortierellales</taxon>
        <taxon>Mortierellaceae</taxon>
        <taxon>Lunasporangiospora</taxon>
    </lineage>
</organism>
<reference evidence="3" key="1">
    <citation type="journal article" date="2020" name="Fungal Divers.">
        <title>Resolving the Mortierellaceae phylogeny through synthesis of multi-gene phylogenetics and phylogenomics.</title>
        <authorList>
            <person name="Vandepol N."/>
            <person name="Liber J."/>
            <person name="Desiro A."/>
            <person name="Na H."/>
            <person name="Kennedy M."/>
            <person name="Barry K."/>
            <person name="Grigoriev I.V."/>
            <person name="Miller A.N."/>
            <person name="O'Donnell K."/>
            <person name="Stajich J.E."/>
            <person name="Bonito G."/>
        </authorList>
    </citation>
    <scope>NUCLEOTIDE SEQUENCE</scope>
    <source>
        <strain evidence="3">KOD1015</strain>
    </source>
</reference>
<feature type="compositionally biased region" description="Polar residues" evidence="1">
    <location>
        <begin position="75"/>
        <end position="90"/>
    </location>
</feature>
<proteinExistence type="predicted"/>
<dbReference type="Proteomes" id="UP000780801">
    <property type="component" value="Unassembled WGS sequence"/>
</dbReference>
<sequence>MGTSFLGLLLGLVVTSAICISERVVTSRLEKLSMRLYQIQHQDAQQPIQSLSPPLTPRALRNSATAGHGHHARSRSMSGNSHSRQAQSQARPAVASVGSTTAGFSKSSSDSFDQDRVVAPFSYTVAPLAVDDSSRSKSHGIKPKSGSPTILLLQKVAWYGLANILRLSYMLLAMSFHVGILVVIVTSLTGTQFCLDFVALREYESYYLCNLDRRSRKQERAGYERLHWPEEEASTETIGLEETALHDLDEPEDGRTAATVSAMAASAPLHGNVMLTRSHDCV</sequence>
<evidence type="ECO:0008006" key="5">
    <source>
        <dbReference type="Google" id="ProtNLM"/>
    </source>
</evidence>
<evidence type="ECO:0000256" key="2">
    <source>
        <dbReference type="SAM" id="SignalP"/>
    </source>
</evidence>
<protein>
    <recommendedName>
        <fullName evidence="5">Copper transporter</fullName>
    </recommendedName>
</protein>
<dbReference type="AlphaFoldDB" id="A0A9P6KD84"/>